<dbReference type="EMBL" id="FN655706">
    <property type="protein sequence ID" value="CBY39926.1"/>
    <property type="molecule type" value="Genomic_DNA"/>
</dbReference>
<dbReference type="InterPro" id="IPR053012">
    <property type="entry name" value="ER-organelle_contact"/>
</dbReference>
<dbReference type="GO" id="GO:0140284">
    <property type="term" value="C:endoplasmic reticulum-endosome membrane contact site"/>
    <property type="evidence" value="ECO:0007669"/>
    <property type="project" value="TreeGrafter"/>
</dbReference>
<feature type="domain" description="CRAL-TRIO" evidence="1">
    <location>
        <begin position="85"/>
        <end position="239"/>
    </location>
</feature>
<dbReference type="EMBL" id="FN653432">
    <property type="protein sequence ID" value="CBY15149.1"/>
    <property type="molecule type" value="Genomic_DNA"/>
</dbReference>
<dbReference type="CDD" id="cd00170">
    <property type="entry name" value="SEC14"/>
    <property type="match status" value="1"/>
</dbReference>
<dbReference type="PROSITE" id="PS50191">
    <property type="entry name" value="CRAL_TRIO"/>
    <property type="match status" value="1"/>
</dbReference>
<accession>E4XZT7</accession>
<gene>
    <name evidence="2" type="ORF">GSOID_T00012042001</name>
    <name evidence="3" type="ORF">GSOID_T00020527001</name>
</gene>
<dbReference type="SUPFAM" id="SSF52087">
    <property type="entry name" value="CRAL/TRIO domain"/>
    <property type="match status" value="1"/>
</dbReference>
<dbReference type="Proteomes" id="UP000011014">
    <property type="component" value="Unassembled WGS sequence"/>
</dbReference>
<evidence type="ECO:0000313" key="2">
    <source>
        <dbReference type="EMBL" id="CBY15149.1"/>
    </source>
</evidence>
<dbReference type="AlphaFoldDB" id="E4XZT7"/>
<organism evidence="2">
    <name type="scientific">Oikopleura dioica</name>
    <name type="common">Tunicate</name>
    <dbReference type="NCBI Taxonomy" id="34765"/>
    <lineage>
        <taxon>Eukaryota</taxon>
        <taxon>Metazoa</taxon>
        <taxon>Chordata</taxon>
        <taxon>Tunicata</taxon>
        <taxon>Appendicularia</taxon>
        <taxon>Copelata</taxon>
        <taxon>Oikopleuridae</taxon>
        <taxon>Oikopleura</taxon>
    </lineage>
</organism>
<dbReference type="SMART" id="SM00516">
    <property type="entry name" value="SEC14"/>
    <property type="match status" value="1"/>
</dbReference>
<dbReference type="PANTHER" id="PTHR46384:SF1">
    <property type="entry name" value="MOTILE SPERM DOMAIN-CONTAINING PROTEIN 2"/>
    <property type="match status" value="1"/>
</dbReference>
<evidence type="ECO:0000313" key="3">
    <source>
        <dbReference type="EMBL" id="CBY39926.1"/>
    </source>
</evidence>
<keyword evidence="4" id="KW-1185">Reference proteome</keyword>
<dbReference type="PANTHER" id="PTHR46384">
    <property type="entry name" value="MOTILE SPERM DOMAIN-CONTAINING PROTEIN 2"/>
    <property type="match status" value="1"/>
</dbReference>
<dbReference type="Proteomes" id="UP000001307">
    <property type="component" value="Unassembled WGS sequence"/>
</dbReference>
<sequence>MAENPLCVKSFYDKKTKSVGEFQKHLKEQEWWSGCGLESDRARLLLPDSGLLVAFMKWTESETEVLAQIKESLEYREKNKLYELEAAKLVSFKEPLFTIDGKTKSGNRILWVQVRYNDPKTVEDGKRCLDYLFEAITRAEPNKPVQIVIIFKGAGMSNVSIDFIKHLIYIGTAIFPHFIFKITALDMPWIFKATWSIIRAFLSEKQKQMVNFTSLSEFEKEVTKDNWLKVIGGSLPDMQLDGAAPMPAELGDLCNSLKF</sequence>
<dbReference type="GO" id="GO:0012505">
    <property type="term" value="C:endomembrane system"/>
    <property type="evidence" value="ECO:0007669"/>
    <property type="project" value="TreeGrafter"/>
</dbReference>
<dbReference type="Gene3D" id="3.40.525.10">
    <property type="entry name" value="CRAL-TRIO lipid binding domain"/>
    <property type="match status" value="1"/>
</dbReference>
<dbReference type="OrthoDB" id="75724at2759"/>
<protein>
    <recommendedName>
        <fullName evidence="1">CRAL-TRIO domain-containing protein</fullName>
    </recommendedName>
</protein>
<evidence type="ECO:0000259" key="1">
    <source>
        <dbReference type="PROSITE" id="PS50191"/>
    </source>
</evidence>
<reference evidence="2" key="1">
    <citation type="journal article" date="2010" name="Science">
        <title>Plasticity of animal genome architecture unmasked by rapid evolution of a pelagic tunicate.</title>
        <authorList>
            <person name="Denoeud F."/>
            <person name="Henriet S."/>
            <person name="Mungpakdee S."/>
            <person name="Aury J.M."/>
            <person name="Da Silva C."/>
            <person name="Brinkmann H."/>
            <person name="Mikhaleva J."/>
            <person name="Olsen L.C."/>
            <person name="Jubin C."/>
            <person name="Canestro C."/>
            <person name="Bouquet J.M."/>
            <person name="Danks G."/>
            <person name="Poulain J."/>
            <person name="Campsteijn C."/>
            <person name="Adamski M."/>
            <person name="Cross I."/>
            <person name="Yadetie F."/>
            <person name="Muffato M."/>
            <person name="Louis A."/>
            <person name="Butcher S."/>
            <person name="Tsagkogeorga G."/>
            <person name="Konrad A."/>
            <person name="Singh S."/>
            <person name="Jensen M.F."/>
            <person name="Cong E.H."/>
            <person name="Eikeseth-Otteraa H."/>
            <person name="Noel B."/>
            <person name="Anthouard V."/>
            <person name="Porcel B.M."/>
            <person name="Kachouri-Lafond R."/>
            <person name="Nishino A."/>
            <person name="Ugolini M."/>
            <person name="Chourrout P."/>
            <person name="Nishida H."/>
            <person name="Aasland R."/>
            <person name="Huzurbazar S."/>
            <person name="Westhof E."/>
            <person name="Delsuc F."/>
            <person name="Lehrach H."/>
            <person name="Reinhardt R."/>
            <person name="Weissenbach J."/>
            <person name="Roy S.W."/>
            <person name="Artiguenave F."/>
            <person name="Postlethwait J.H."/>
            <person name="Manak J.R."/>
            <person name="Thompson E.M."/>
            <person name="Jaillon O."/>
            <person name="Du Pasquier L."/>
            <person name="Boudinot P."/>
            <person name="Liberles D.A."/>
            <person name="Volff J.N."/>
            <person name="Philippe H."/>
            <person name="Lenhard B."/>
            <person name="Roest Crollius H."/>
            <person name="Wincker P."/>
            <person name="Chourrout D."/>
        </authorList>
    </citation>
    <scope>NUCLEOTIDE SEQUENCE [LARGE SCALE GENOMIC DNA]</scope>
</reference>
<proteinExistence type="predicted"/>
<evidence type="ECO:0000313" key="4">
    <source>
        <dbReference type="Proteomes" id="UP000001307"/>
    </source>
</evidence>
<dbReference type="InterPro" id="IPR036865">
    <property type="entry name" value="CRAL-TRIO_dom_sf"/>
</dbReference>
<dbReference type="InParanoid" id="E4XZT7"/>
<dbReference type="Pfam" id="PF00650">
    <property type="entry name" value="CRAL_TRIO"/>
    <property type="match status" value="1"/>
</dbReference>
<dbReference type="InterPro" id="IPR001251">
    <property type="entry name" value="CRAL-TRIO_dom"/>
</dbReference>
<name>E4XZT7_OIKDI</name>